<gene>
    <name evidence="3" type="ORF">BPSY_1487</name>
</gene>
<dbReference type="InterPro" id="IPR036390">
    <property type="entry name" value="WH_DNA-bd_sf"/>
</dbReference>
<name>A0A087CCT1_9BIFI</name>
<keyword evidence="4" id="KW-1185">Reference proteome</keyword>
<dbReference type="Proteomes" id="UP000029050">
    <property type="component" value="Unassembled WGS sequence"/>
</dbReference>
<feature type="region of interest" description="Disordered" evidence="1">
    <location>
        <begin position="220"/>
        <end position="258"/>
    </location>
</feature>
<dbReference type="GeneID" id="98300676"/>
<dbReference type="Gene3D" id="1.10.10.10">
    <property type="entry name" value="Winged helix-like DNA-binding domain superfamily/Winged helix DNA-binding domain"/>
    <property type="match status" value="1"/>
</dbReference>
<feature type="compositionally biased region" description="Basic and acidic residues" evidence="1">
    <location>
        <begin position="224"/>
        <end position="248"/>
    </location>
</feature>
<sequence>MEEHDFSSKIDSITPNPEQLRALTHPIRLRLLGLLRIDGPQTATDLAHRTGLNTGSTSYHLRMLAKYGFIEKDEQLSAGRKLVWRASNTSTVTNTPTRQEADADVQLDAMYGFQQVVAAEYSRQMIAATEHWRTLSPEWQDASTLSDFPMRLTAQQAHTITHKIAALLLDEMRDHPLHSGEPTGHSESDTDMDADTEVFTIQLLGFPLMVAMQDEGIANEGMADEDRADQHGDAQDSTTRHGKDRSAGDENLPEGEEG</sequence>
<evidence type="ECO:0000313" key="4">
    <source>
        <dbReference type="Proteomes" id="UP000029050"/>
    </source>
</evidence>
<dbReference type="AlphaFoldDB" id="A0A087CCT1"/>
<dbReference type="OrthoDB" id="7945987at2"/>
<dbReference type="EMBL" id="JGZI01000010">
    <property type="protein sequence ID" value="KFI81081.1"/>
    <property type="molecule type" value="Genomic_DNA"/>
</dbReference>
<reference evidence="3 4" key="1">
    <citation type="submission" date="2014-03" db="EMBL/GenBank/DDBJ databases">
        <title>Genomics of Bifidobacteria.</title>
        <authorList>
            <person name="Ventura M."/>
            <person name="Milani C."/>
            <person name="Lugli G.A."/>
        </authorList>
    </citation>
    <scope>NUCLEOTIDE SEQUENCE [LARGE SCALE GENOMIC DNA]</scope>
    <source>
        <strain evidence="3 4">LMG 21775</strain>
    </source>
</reference>
<dbReference type="SUPFAM" id="SSF46785">
    <property type="entry name" value="Winged helix' DNA-binding domain"/>
    <property type="match status" value="1"/>
</dbReference>
<dbReference type="SMART" id="SM00418">
    <property type="entry name" value="HTH_ARSR"/>
    <property type="match status" value="1"/>
</dbReference>
<dbReference type="InterPro" id="IPR011991">
    <property type="entry name" value="ArsR-like_HTH"/>
</dbReference>
<dbReference type="STRING" id="218140.BPSY_1487"/>
<evidence type="ECO:0000256" key="1">
    <source>
        <dbReference type="SAM" id="MobiDB-lite"/>
    </source>
</evidence>
<dbReference type="InterPro" id="IPR001845">
    <property type="entry name" value="HTH_ArsR_DNA-bd_dom"/>
</dbReference>
<accession>A0A087CCT1</accession>
<dbReference type="InterPro" id="IPR036388">
    <property type="entry name" value="WH-like_DNA-bd_sf"/>
</dbReference>
<evidence type="ECO:0000313" key="3">
    <source>
        <dbReference type="EMBL" id="KFI81081.1"/>
    </source>
</evidence>
<proteinExistence type="predicted"/>
<protein>
    <submittedName>
        <fullName evidence="3">ArsR family transcriptional regulator</fullName>
    </submittedName>
</protein>
<dbReference type="eggNOG" id="COG0640">
    <property type="taxonomic scope" value="Bacteria"/>
</dbReference>
<dbReference type="CDD" id="cd00090">
    <property type="entry name" value="HTH_ARSR"/>
    <property type="match status" value="1"/>
</dbReference>
<dbReference type="GO" id="GO:0003700">
    <property type="term" value="F:DNA-binding transcription factor activity"/>
    <property type="evidence" value="ECO:0007669"/>
    <property type="project" value="InterPro"/>
</dbReference>
<comment type="caution">
    <text evidence="3">The sequence shown here is derived from an EMBL/GenBank/DDBJ whole genome shotgun (WGS) entry which is preliminary data.</text>
</comment>
<evidence type="ECO:0000259" key="2">
    <source>
        <dbReference type="SMART" id="SM00418"/>
    </source>
</evidence>
<dbReference type="Pfam" id="PF12840">
    <property type="entry name" value="HTH_20"/>
    <property type="match status" value="1"/>
</dbReference>
<feature type="domain" description="HTH arsR-type" evidence="2">
    <location>
        <begin position="18"/>
        <end position="107"/>
    </location>
</feature>
<dbReference type="RefSeq" id="WP_051921834.1">
    <property type="nucleotide sequence ID" value="NZ_JGZI01000010.1"/>
</dbReference>
<organism evidence="3 4">
    <name type="scientific">Bifidobacterium psychraerophilum</name>
    <dbReference type="NCBI Taxonomy" id="218140"/>
    <lineage>
        <taxon>Bacteria</taxon>
        <taxon>Bacillati</taxon>
        <taxon>Actinomycetota</taxon>
        <taxon>Actinomycetes</taxon>
        <taxon>Bifidobacteriales</taxon>
        <taxon>Bifidobacteriaceae</taxon>
        <taxon>Bifidobacterium</taxon>
    </lineage>
</organism>